<dbReference type="PANTHER" id="PTHR28079">
    <property type="entry name" value="RNA POLYMERASE I-SPECIFIC TRANSCRIPTION INITIATION FACTOR RRN5"/>
    <property type="match status" value="1"/>
</dbReference>
<dbReference type="EMBL" id="KZ559562">
    <property type="protein sequence ID" value="PLN79288.1"/>
    <property type="molecule type" value="Genomic_DNA"/>
</dbReference>
<accession>A0A2J5HPX2</accession>
<evidence type="ECO:0008006" key="4">
    <source>
        <dbReference type="Google" id="ProtNLM"/>
    </source>
</evidence>
<dbReference type="InterPro" id="IPR009057">
    <property type="entry name" value="Homeodomain-like_sf"/>
</dbReference>
<evidence type="ECO:0000313" key="3">
    <source>
        <dbReference type="Proteomes" id="UP000235023"/>
    </source>
</evidence>
<feature type="region of interest" description="Disordered" evidence="1">
    <location>
        <begin position="396"/>
        <end position="523"/>
    </location>
</feature>
<dbReference type="GO" id="GO:0000500">
    <property type="term" value="C:RNA polymerase I upstream activating factor complex"/>
    <property type="evidence" value="ECO:0007669"/>
    <property type="project" value="InterPro"/>
</dbReference>
<gene>
    <name evidence="2" type="ORF">BDW42DRAFT_173086</name>
</gene>
<keyword evidence="3" id="KW-1185">Reference proteome</keyword>
<feature type="region of interest" description="Disordered" evidence="1">
    <location>
        <begin position="547"/>
        <end position="693"/>
    </location>
</feature>
<dbReference type="GO" id="GO:0042790">
    <property type="term" value="P:nucleolar large rRNA transcription by RNA polymerase I"/>
    <property type="evidence" value="ECO:0007669"/>
    <property type="project" value="InterPro"/>
</dbReference>
<feature type="compositionally biased region" description="Low complexity" evidence="1">
    <location>
        <begin position="30"/>
        <end position="41"/>
    </location>
</feature>
<feature type="region of interest" description="Disordered" evidence="1">
    <location>
        <begin position="1"/>
        <end position="57"/>
    </location>
</feature>
<dbReference type="PANTHER" id="PTHR28079:SF1">
    <property type="entry name" value="RNA POLYMERASE I-SPECIFIC TRANSCRIPTION INITIATION FACTOR RRN5"/>
    <property type="match status" value="1"/>
</dbReference>
<dbReference type="GO" id="GO:0001181">
    <property type="term" value="F:RNA polymerase I general transcription initiation factor activity"/>
    <property type="evidence" value="ECO:0007669"/>
    <property type="project" value="TreeGrafter"/>
</dbReference>
<feature type="compositionally biased region" description="Pro residues" evidence="1">
    <location>
        <begin position="608"/>
        <end position="622"/>
    </location>
</feature>
<reference evidence="3" key="1">
    <citation type="submission" date="2017-12" db="EMBL/GenBank/DDBJ databases">
        <authorList>
            <consortium name="DOE Joint Genome Institute"/>
            <person name="Mondo S.J."/>
            <person name="Kjaerbolling I."/>
            <person name="Vesth T.C."/>
            <person name="Frisvad J.C."/>
            <person name="Nybo J.L."/>
            <person name="Theobald S."/>
            <person name="Kuo A."/>
            <person name="Bowyer P."/>
            <person name="Matsuda Y."/>
            <person name="Lyhne E.K."/>
            <person name="Kogle M.E."/>
            <person name="Clum A."/>
            <person name="Lipzen A."/>
            <person name="Salamov A."/>
            <person name="Ngan C.Y."/>
            <person name="Daum C."/>
            <person name="Chiniquy J."/>
            <person name="Barry K."/>
            <person name="LaButti K."/>
            <person name="Haridas S."/>
            <person name="Simmons B.A."/>
            <person name="Magnuson J.K."/>
            <person name="Mortensen U.H."/>
            <person name="Larsen T.O."/>
            <person name="Grigoriev I.V."/>
            <person name="Baker S.E."/>
            <person name="Andersen M.R."/>
            <person name="Nordberg H.P."/>
            <person name="Cantor M.N."/>
            <person name="Hua S.X."/>
        </authorList>
    </citation>
    <scope>NUCLEOTIDE SEQUENCE [LARGE SCALE GENOMIC DNA]</scope>
    <source>
        <strain evidence="3">IBT 19404</strain>
    </source>
</reference>
<feature type="compositionally biased region" description="Acidic residues" evidence="1">
    <location>
        <begin position="450"/>
        <end position="460"/>
    </location>
</feature>
<dbReference type="InterPro" id="IPR001005">
    <property type="entry name" value="SANT/Myb"/>
</dbReference>
<dbReference type="InterPro" id="IPR039601">
    <property type="entry name" value="Rrn5"/>
</dbReference>
<dbReference type="SUPFAM" id="SSF46689">
    <property type="entry name" value="Homeodomain-like"/>
    <property type="match status" value="1"/>
</dbReference>
<feature type="compositionally biased region" description="Polar residues" evidence="1">
    <location>
        <begin position="624"/>
        <end position="636"/>
    </location>
</feature>
<name>A0A2J5HPX2_9EURO</name>
<protein>
    <recommendedName>
        <fullName evidence="4">Myb-like domain-containing protein</fullName>
    </recommendedName>
</protein>
<feature type="compositionally biased region" description="Acidic residues" evidence="1">
    <location>
        <begin position="8"/>
        <end position="18"/>
    </location>
</feature>
<feature type="compositionally biased region" description="Basic and acidic residues" evidence="1">
    <location>
        <begin position="461"/>
        <end position="480"/>
    </location>
</feature>
<proteinExistence type="predicted"/>
<evidence type="ECO:0000313" key="2">
    <source>
        <dbReference type="EMBL" id="PLN79288.1"/>
    </source>
</evidence>
<dbReference type="GO" id="GO:0006361">
    <property type="term" value="P:transcription initiation at RNA polymerase I promoter"/>
    <property type="evidence" value="ECO:0007669"/>
    <property type="project" value="TreeGrafter"/>
</dbReference>
<evidence type="ECO:0000256" key="1">
    <source>
        <dbReference type="SAM" id="MobiDB-lite"/>
    </source>
</evidence>
<feature type="compositionally biased region" description="Basic and acidic residues" evidence="1">
    <location>
        <begin position="509"/>
        <end position="521"/>
    </location>
</feature>
<dbReference type="CDD" id="cd00167">
    <property type="entry name" value="SANT"/>
    <property type="match status" value="1"/>
</dbReference>
<dbReference type="AlphaFoldDB" id="A0A2J5HPX2"/>
<organism evidence="2 3">
    <name type="scientific">Aspergillus taichungensis</name>
    <dbReference type="NCBI Taxonomy" id="482145"/>
    <lineage>
        <taxon>Eukaryota</taxon>
        <taxon>Fungi</taxon>
        <taxon>Dikarya</taxon>
        <taxon>Ascomycota</taxon>
        <taxon>Pezizomycotina</taxon>
        <taxon>Eurotiomycetes</taxon>
        <taxon>Eurotiomycetidae</taxon>
        <taxon>Eurotiales</taxon>
        <taxon>Aspergillaceae</taxon>
        <taxon>Aspergillus</taxon>
        <taxon>Aspergillus subgen. Circumdati</taxon>
    </lineage>
</organism>
<sequence length="693" mass="77996">MSSSSSYEPDDNDASDSDIESRAHVPSSPPARNRPASPSPSHEVNDPSSARINLRAKRGTRDQVLSDLYTSLGQESVDAYHSLLEDAVGDLVPTTNSADENYNATQNGIVVWTPQEKQVFYNWLHRKGRNGVAEIASAIGSKSELEVQEFLRLLHRGLERQHLRDRHTRTIILADVPAAADVGRKCCSALDKYAELLALEEQQAEDDVGRARNHDLWIIDRDNAQEVDDEVQDAEKANTQLDSDSSVYHTAGLFNMSTWIRLSERFFMNPGGARMDDNWVNVGFAGESPSMTADGFADFYTLAVSVTRRLVHSTLFFAMSRLRNMRETGNAKAKVVRSRDVHTALDVLGMKRDRVDQWVGLARRCNLTVEDVRNRRGWKPVLMDLDDVEDILSGRAPYDAESRERSISHKRPSSQRGANGEPADSDNSDDESARSSRESSILSSPAESLPDNEEQPPTDPEDSHAEQLDQEASRLEESHLWEILGEPQPQLSLKVENHTTTNPKGKKRPVGERKTQDDLANWRDNTLYRSDWEEHGHDTVSIYEEIEENHHKRRRLLRRASPTSDYSSDSEDIHPADSAIPHSEDNDDDKNNNQPYTHMEVDNNDESPSPPNEPPTPTPFPKQEPNQSQPITQHPQSPEPDLELKNEHSSSSDDDDLPSARKRGGDEDDDEEDAKVDQALFSRPMSPLTWEDE</sequence>
<feature type="compositionally biased region" description="Basic and acidic residues" evidence="1">
    <location>
        <begin position="642"/>
        <end position="651"/>
    </location>
</feature>
<dbReference type="Proteomes" id="UP000235023">
    <property type="component" value="Unassembled WGS sequence"/>
</dbReference>
<feature type="compositionally biased region" description="Low complexity" evidence="1">
    <location>
        <begin position="438"/>
        <end position="449"/>
    </location>
</feature>
<feature type="compositionally biased region" description="Basic and acidic residues" evidence="1">
    <location>
        <begin position="398"/>
        <end position="407"/>
    </location>
</feature>
<dbReference type="OrthoDB" id="2240312at2759"/>
<dbReference type="GO" id="GO:0000182">
    <property type="term" value="F:rDNA binding"/>
    <property type="evidence" value="ECO:0007669"/>
    <property type="project" value="TreeGrafter"/>
</dbReference>